<proteinExistence type="inferred from homology"/>
<sequence>MSGLKLVRYGAWAAVAALLGVVAYVSLDYYRGGKDGSVIAPLASIGGPFTLTDGSTGKIVTEADFKGKPTAYFFGFTFCPDVCPTTLAEVQSWIETLGPDADKMNFAFVSVDPERDTPEVMRDYVAAFDKRIRPLSGTREQTDAIIKAYRVYARRVELDGGDYTMDHSAAIFLMDSDNRFVGTIAYEEDPKNAMAKLRRLIDNAAS</sequence>
<evidence type="ECO:0000256" key="2">
    <source>
        <dbReference type="ARBA" id="ARBA00023008"/>
    </source>
</evidence>
<dbReference type="EMBL" id="JACEON010000009">
    <property type="protein sequence ID" value="MBA4612223.1"/>
    <property type="molecule type" value="Genomic_DNA"/>
</dbReference>
<feature type="domain" description="Thioredoxin" evidence="6">
    <location>
        <begin position="40"/>
        <end position="206"/>
    </location>
</feature>
<feature type="binding site" evidence="3">
    <location>
        <position position="79"/>
    </location>
    <ligand>
        <name>Cu cation</name>
        <dbReference type="ChEBI" id="CHEBI:23378"/>
    </ligand>
</feature>
<evidence type="ECO:0000256" key="3">
    <source>
        <dbReference type="PIRSR" id="PIRSR603782-1"/>
    </source>
</evidence>
<organism evidence="7 8">
    <name type="scientific">Stappia taiwanensis</name>
    <dbReference type="NCBI Taxonomy" id="992267"/>
    <lineage>
        <taxon>Bacteria</taxon>
        <taxon>Pseudomonadati</taxon>
        <taxon>Pseudomonadota</taxon>
        <taxon>Alphaproteobacteria</taxon>
        <taxon>Hyphomicrobiales</taxon>
        <taxon>Stappiaceae</taxon>
        <taxon>Stappia</taxon>
    </lineage>
</organism>
<keyword evidence="5" id="KW-0812">Transmembrane</keyword>
<evidence type="ECO:0000259" key="6">
    <source>
        <dbReference type="PROSITE" id="PS51352"/>
    </source>
</evidence>
<keyword evidence="3" id="KW-0479">Metal-binding</keyword>
<evidence type="ECO:0000313" key="8">
    <source>
        <dbReference type="Proteomes" id="UP000559404"/>
    </source>
</evidence>
<feature type="disulfide bond" description="Redox-active" evidence="4">
    <location>
        <begin position="79"/>
        <end position="83"/>
    </location>
</feature>
<keyword evidence="5" id="KW-1133">Transmembrane helix</keyword>
<dbReference type="Gene3D" id="3.40.30.10">
    <property type="entry name" value="Glutaredoxin"/>
    <property type="match status" value="1"/>
</dbReference>
<dbReference type="Pfam" id="PF02630">
    <property type="entry name" value="SCO1-SenC"/>
    <property type="match status" value="1"/>
</dbReference>
<keyword evidence="2 3" id="KW-0186">Copper</keyword>
<evidence type="ECO:0000256" key="5">
    <source>
        <dbReference type="SAM" id="Phobius"/>
    </source>
</evidence>
<feature type="binding site" evidence="3">
    <location>
        <position position="83"/>
    </location>
    <ligand>
        <name>Cu cation</name>
        <dbReference type="ChEBI" id="CHEBI:23378"/>
    </ligand>
</feature>
<dbReference type="InterPro" id="IPR013766">
    <property type="entry name" value="Thioredoxin_domain"/>
</dbReference>
<evidence type="ECO:0000256" key="4">
    <source>
        <dbReference type="PIRSR" id="PIRSR603782-2"/>
    </source>
</evidence>
<keyword evidence="4" id="KW-1015">Disulfide bond</keyword>
<gene>
    <name evidence="7" type="ORF">H1W37_11205</name>
</gene>
<dbReference type="CDD" id="cd02968">
    <property type="entry name" value="SCO"/>
    <property type="match status" value="1"/>
</dbReference>
<dbReference type="InterPro" id="IPR003782">
    <property type="entry name" value="SCO1/SenC"/>
</dbReference>
<feature type="transmembrane region" description="Helical" evidence="5">
    <location>
        <begin position="6"/>
        <end position="27"/>
    </location>
</feature>
<dbReference type="PROSITE" id="PS51352">
    <property type="entry name" value="THIOREDOXIN_2"/>
    <property type="match status" value="1"/>
</dbReference>
<dbReference type="FunFam" id="3.40.30.10:FF:000013">
    <property type="entry name" value="Blast:Protein SCO1 homolog, mitochondrial"/>
    <property type="match status" value="1"/>
</dbReference>
<keyword evidence="5" id="KW-0472">Membrane</keyword>
<keyword evidence="8" id="KW-1185">Reference proteome</keyword>
<reference evidence="7 8" key="2">
    <citation type="submission" date="2020-08" db="EMBL/GenBank/DDBJ databases">
        <title>Stappia taiwanensis sp. nov., isolated from a coastal thermal spring.</title>
        <authorList>
            <person name="Kampfer P."/>
        </authorList>
    </citation>
    <scope>NUCLEOTIDE SEQUENCE [LARGE SCALE GENOMIC DNA]</scope>
    <source>
        <strain evidence="7 8">DSM 23284</strain>
    </source>
</reference>
<evidence type="ECO:0000313" key="7">
    <source>
        <dbReference type="EMBL" id="MBA4612223.1"/>
    </source>
</evidence>
<comment type="caution">
    <text evidence="7">The sequence shown here is derived from an EMBL/GenBank/DDBJ whole genome shotgun (WGS) entry which is preliminary data.</text>
</comment>
<dbReference type="RefSeq" id="WP_181760418.1">
    <property type="nucleotide sequence ID" value="NZ_BMCR01000003.1"/>
</dbReference>
<dbReference type="AlphaFoldDB" id="A0A838XZE7"/>
<dbReference type="SUPFAM" id="SSF52833">
    <property type="entry name" value="Thioredoxin-like"/>
    <property type="match status" value="1"/>
</dbReference>
<dbReference type="PANTHER" id="PTHR12151:SF25">
    <property type="entry name" value="LINALOOL DEHYDRATASE_ISOMERASE DOMAIN-CONTAINING PROTEIN"/>
    <property type="match status" value="1"/>
</dbReference>
<accession>A0A838XZE7</accession>
<reference evidence="7 8" key="1">
    <citation type="submission" date="2020-07" db="EMBL/GenBank/DDBJ databases">
        <authorList>
            <person name="Li M."/>
        </authorList>
    </citation>
    <scope>NUCLEOTIDE SEQUENCE [LARGE SCALE GENOMIC DNA]</scope>
    <source>
        <strain evidence="7 8">DSM 23284</strain>
    </source>
</reference>
<dbReference type="InterPro" id="IPR036249">
    <property type="entry name" value="Thioredoxin-like_sf"/>
</dbReference>
<dbReference type="Proteomes" id="UP000559404">
    <property type="component" value="Unassembled WGS sequence"/>
</dbReference>
<dbReference type="GO" id="GO:0046872">
    <property type="term" value="F:metal ion binding"/>
    <property type="evidence" value="ECO:0007669"/>
    <property type="project" value="UniProtKB-KW"/>
</dbReference>
<evidence type="ECO:0000256" key="1">
    <source>
        <dbReference type="ARBA" id="ARBA00010996"/>
    </source>
</evidence>
<comment type="similarity">
    <text evidence="1">Belongs to the SCO1/2 family.</text>
</comment>
<dbReference type="PANTHER" id="PTHR12151">
    <property type="entry name" value="ELECTRON TRANSPORT PROTIN SCO1/SENC FAMILY MEMBER"/>
    <property type="match status" value="1"/>
</dbReference>
<protein>
    <submittedName>
        <fullName evidence="7">SCO family protein</fullName>
    </submittedName>
</protein>
<feature type="binding site" evidence="3">
    <location>
        <position position="167"/>
    </location>
    <ligand>
        <name>Cu cation</name>
        <dbReference type="ChEBI" id="CHEBI:23378"/>
    </ligand>
</feature>
<name>A0A838XZE7_9HYPH</name>